<feature type="domain" description="Low molecular weight antigen MTB12-like C-terminal" evidence="4">
    <location>
        <begin position="39"/>
        <end position="139"/>
    </location>
</feature>
<evidence type="ECO:0000256" key="1">
    <source>
        <dbReference type="ARBA" id="ARBA00022729"/>
    </source>
</evidence>
<reference evidence="5 6" key="1">
    <citation type="submission" date="2017-10" db="EMBL/GenBank/DDBJ databases">
        <title>The new phylogeny of genus Mycobacterium.</title>
        <authorList>
            <person name="Tortoli E."/>
            <person name="Trovato A."/>
            <person name="Cirillo D.M."/>
        </authorList>
    </citation>
    <scope>NUCLEOTIDE SEQUENCE [LARGE SCALE GENOMIC DNA]</scope>
    <source>
        <strain evidence="5 6">CCUG37673</strain>
    </source>
</reference>
<dbReference type="Pfam" id="PF26580">
    <property type="entry name" value="Mtb12_C"/>
    <property type="match status" value="1"/>
</dbReference>
<feature type="chain" id="PRO_5038704880" description="Low molecular weight antigen MTB12-like C-terminal domain-containing protein" evidence="3">
    <location>
        <begin position="33"/>
        <end position="141"/>
    </location>
</feature>
<gene>
    <name evidence="5" type="ORF">CQY20_16725</name>
</gene>
<dbReference type="OrthoDB" id="4640894at2"/>
<evidence type="ECO:0000256" key="2">
    <source>
        <dbReference type="ARBA" id="ARBA00093774"/>
    </source>
</evidence>
<evidence type="ECO:0000313" key="6">
    <source>
        <dbReference type="Proteomes" id="UP000220914"/>
    </source>
</evidence>
<evidence type="ECO:0000256" key="3">
    <source>
        <dbReference type="SAM" id="SignalP"/>
    </source>
</evidence>
<dbReference type="AlphaFoldDB" id="A0A2A7N1D5"/>
<keyword evidence="6" id="KW-1185">Reference proteome</keyword>
<protein>
    <recommendedName>
        <fullName evidence="4">Low molecular weight antigen MTB12-like C-terminal domain-containing protein</fullName>
    </recommendedName>
</protein>
<feature type="signal peptide" evidence="3">
    <location>
        <begin position="1"/>
        <end position="32"/>
    </location>
</feature>
<keyword evidence="1 3" id="KW-0732">Signal</keyword>
<dbReference type="InterPro" id="IPR058644">
    <property type="entry name" value="Mtb12-like_C"/>
</dbReference>
<comment type="caution">
    <text evidence="5">The sequence shown here is derived from an EMBL/GenBank/DDBJ whole genome shotgun (WGS) entry which is preliminary data.</text>
</comment>
<name>A0A2A7N1D5_MYCAG</name>
<evidence type="ECO:0000313" key="5">
    <source>
        <dbReference type="EMBL" id="PEG37248.1"/>
    </source>
</evidence>
<comment type="similarity">
    <text evidence="2">Belongs to the MTB12 family.</text>
</comment>
<evidence type="ECO:0000259" key="4">
    <source>
        <dbReference type="Pfam" id="PF26580"/>
    </source>
</evidence>
<dbReference type="EMBL" id="PDCP01000028">
    <property type="protein sequence ID" value="PEG37248.1"/>
    <property type="molecule type" value="Genomic_DNA"/>
</dbReference>
<organism evidence="5 6">
    <name type="scientific">Mycolicibacterium agri</name>
    <name type="common">Mycobacterium agri</name>
    <dbReference type="NCBI Taxonomy" id="36811"/>
    <lineage>
        <taxon>Bacteria</taxon>
        <taxon>Bacillati</taxon>
        <taxon>Actinomycetota</taxon>
        <taxon>Actinomycetes</taxon>
        <taxon>Mycobacteriales</taxon>
        <taxon>Mycobacteriaceae</taxon>
        <taxon>Mycolicibacterium</taxon>
    </lineage>
</organism>
<proteinExistence type="inferred from homology"/>
<dbReference type="Proteomes" id="UP000220914">
    <property type="component" value="Unassembled WGS sequence"/>
</dbReference>
<accession>A0A2A7N1D5</accession>
<sequence length="141" mass="13605">MKSLVTGVAAAAVMGGAAMGVTSIASPAIASADDCVDTGTLQNVLNTLIAPGVPFSSPGKSSLVEGGVGMVKGRLADGALRNAYADGTLPTTITVAPPTCSGNSATSVVSAAGKSMPITFVNEGTWKVSSGSAATVLAAFS</sequence>